<dbReference type="PANTHER" id="PTHR31668:SF18">
    <property type="entry name" value="MALTOSE FERMENTATION REGULATORY PROTEIN MAL13-RELATED"/>
    <property type="match status" value="1"/>
</dbReference>
<dbReference type="GO" id="GO:0003677">
    <property type="term" value="F:DNA binding"/>
    <property type="evidence" value="ECO:0007669"/>
    <property type="project" value="UniProtKB-KW"/>
</dbReference>
<dbReference type="GO" id="GO:0008270">
    <property type="term" value="F:zinc ion binding"/>
    <property type="evidence" value="ECO:0007669"/>
    <property type="project" value="InterPro"/>
</dbReference>
<dbReference type="PROSITE" id="PS50048">
    <property type="entry name" value="ZN2_CY6_FUNGAL_2"/>
    <property type="match status" value="1"/>
</dbReference>
<protein>
    <recommendedName>
        <fullName evidence="9">Zn(2)-C6 fungal-type domain-containing protein</fullName>
    </recommendedName>
</protein>
<dbReference type="GO" id="GO:0006351">
    <property type="term" value="P:DNA-templated transcription"/>
    <property type="evidence" value="ECO:0007669"/>
    <property type="project" value="InterPro"/>
</dbReference>
<dbReference type="InterPro" id="IPR036864">
    <property type="entry name" value="Zn2-C6_fun-type_DNA-bd_sf"/>
</dbReference>
<evidence type="ECO:0000313" key="11">
    <source>
        <dbReference type="Proteomes" id="UP001370758"/>
    </source>
</evidence>
<keyword evidence="6" id="KW-0804">Transcription</keyword>
<evidence type="ECO:0000256" key="4">
    <source>
        <dbReference type="ARBA" id="ARBA00023015"/>
    </source>
</evidence>
<sequence length="670" mass="75758">MQNPNRPTVFVLATSRSSIDSTDSGSQTTNNGSLQLLRKACDSCRRRKTRCDRKNPCNACKISYINCEYLVVHQRRGPKRRRTSHNSNHGGNGHHRSNTECSAPRENYPSPSLSETAVSGTLAPETFGNPTSGSIIEISSDDDRIHTREDASESYHIFTSDNIFNSIAPAYREGNTSNTESLDIDSNAFFPEYNLPSRSPQVEPTQDPPVQAQFRTFAPYIKLFIEYIYPIMPVFDHKSLLQDLKFRVGDPRPLSPEEIAIFSALSAAVIAQLNLNVEGRTPIQLHNGFRDPASPDEQPHGIDAGDRLAAAFVTQSLEARQQTDFIESPNINCILTSFFLFAYYGHLERHTSAWYYLRQAISFALEMKLDVEEVSPIREVGEFQRRKRIFWLLFVTERGYALQQRRAAVLQPSISLPLVFDSEDPCLLYGFVNLINLFKLVDSKFSYMWVGDSRLNGINQQPRADPQALSSWLVSFQDKISRLPVPLSESLETQRVDVMVTREWLHMVAWQMALKLGLLKVCGETTKYTYLNIKYPLVLAKDLATVILGTRLKSLESHGIGMEQKISELAMCLTDVMACTCSGPEPDVNGLENGRNYLRVILGLLSKFRGQRSRYLETILRKALPFISSNTLWKQPPTLDNDVAILEGRFLEDETNPRASDNYNTCYNHA</sequence>
<feature type="domain" description="Zn(2)-C6 fungal-type" evidence="9">
    <location>
        <begin position="40"/>
        <end position="69"/>
    </location>
</feature>
<comment type="caution">
    <text evidence="10">The sequence shown here is derived from an EMBL/GenBank/DDBJ whole genome shotgun (WGS) entry which is preliminary data.</text>
</comment>
<dbReference type="SMART" id="SM00066">
    <property type="entry name" value="GAL4"/>
    <property type="match status" value="1"/>
</dbReference>
<name>A0AAV9WMG7_9PEZI</name>
<accession>A0AAV9WMG7</accession>
<keyword evidence="3" id="KW-0862">Zinc</keyword>
<keyword evidence="7" id="KW-0539">Nucleus</keyword>
<dbReference type="SMART" id="SM00906">
    <property type="entry name" value="Fungal_trans"/>
    <property type="match status" value="1"/>
</dbReference>
<proteinExistence type="predicted"/>
<dbReference type="InterPro" id="IPR050797">
    <property type="entry name" value="Carb_Metab_Trans_Reg"/>
</dbReference>
<dbReference type="GO" id="GO:0005634">
    <property type="term" value="C:nucleus"/>
    <property type="evidence" value="ECO:0007669"/>
    <property type="project" value="UniProtKB-SubCell"/>
</dbReference>
<keyword evidence="2" id="KW-0479">Metal-binding</keyword>
<evidence type="ECO:0000256" key="7">
    <source>
        <dbReference type="ARBA" id="ARBA00023242"/>
    </source>
</evidence>
<dbReference type="AlphaFoldDB" id="A0AAV9WMG7"/>
<evidence type="ECO:0000256" key="5">
    <source>
        <dbReference type="ARBA" id="ARBA00023125"/>
    </source>
</evidence>
<evidence type="ECO:0000256" key="8">
    <source>
        <dbReference type="SAM" id="MobiDB-lite"/>
    </source>
</evidence>
<comment type="subcellular location">
    <subcellularLocation>
        <location evidence="1">Nucleus</location>
    </subcellularLocation>
</comment>
<organism evidence="10 11">
    <name type="scientific">Arthrobotrys musiformis</name>
    <dbReference type="NCBI Taxonomy" id="47236"/>
    <lineage>
        <taxon>Eukaryota</taxon>
        <taxon>Fungi</taxon>
        <taxon>Dikarya</taxon>
        <taxon>Ascomycota</taxon>
        <taxon>Pezizomycotina</taxon>
        <taxon>Orbiliomycetes</taxon>
        <taxon>Orbiliales</taxon>
        <taxon>Orbiliaceae</taxon>
        <taxon>Arthrobotrys</taxon>
    </lineage>
</organism>
<evidence type="ECO:0000256" key="6">
    <source>
        <dbReference type="ARBA" id="ARBA00023163"/>
    </source>
</evidence>
<dbReference type="PANTHER" id="PTHR31668">
    <property type="entry name" value="GLUCOSE TRANSPORT TRANSCRIPTION REGULATOR RGT1-RELATED-RELATED"/>
    <property type="match status" value="1"/>
</dbReference>
<dbReference type="EMBL" id="JAVHJL010000001">
    <property type="protein sequence ID" value="KAK6511082.1"/>
    <property type="molecule type" value="Genomic_DNA"/>
</dbReference>
<evidence type="ECO:0000313" key="10">
    <source>
        <dbReference type="EMBL" id="KAK6511082.1"/>
    </source>
</evidence>
<dbReference type="Proteomes" id="UP001370758">
    <property type="component" value="Unassembled WGS sequence"/>
</dbReference>
<keyword evidence="11" id="KW-1185">Reference proteome</keyword>
<dbReference type="InterPro" id="IPR007219">
    <property type="entry name" value="XnlR_reg_dom"/>
</dbReference>
<reference evidence="10 11" key="1">
    <citation type="submission" date="2023-08" db="EMBL/GenBank/DDBJ databases">
        <authorList>
            <person name="Palmer J.M."/>
        </authorList>
    </citation>
    <scope>NUCLEOTIDE SEQUENCE [LARGE SCALE GENOMIC DNA]</scope>
    <source>
        <strain evidence="10 11">TWF481</strain>
    </source>
</reference>
<dbReference type="GO" id="GO:0000981">
    <property type="term" value="F:DNA-binding transcription factor activity, RNA polymerase II-specific"/>
    <property type="evidence" value="ECO:0007669"/>
    <property type="project" value="InterPro"/>
</dbReference>
<dbReference type="Gene3D" id="4.10.240.10">
    <property type="entry name" value="Zn(2)-C6 fungal-type DNA-binding domain"/>
    <property type="match status" value="1"/>
</dbReference>
<feature type="region of interest" description="Disordered" evidence="8">
    <location>
        <begin position="77"/>
        <end position="136"/>
    </location>
</feature>
<gene>
    <name evidence="10" type="ORF">TWF481_000004</name>
</gene>
<dbReference type="Pfam" id="PF04082">
    <property type="entry name" value="Fungal_trans"/>
    <property type="match status" value="1"/>
</dbReference>
<keyword evidence="4" id="KW-0805">Transcription regulation</keyword>
<evidence type="ECO:0000256" key="2">
    <source>
        <dbReference type="ARBA" id="ARBA00022723"/>
    </source>
</evidence>
<dbReference type="PROSITE" id="PS00463">
    <property type="entry name" value="ZN2_CY6_FUNGAL_1"/>
    <property type="match status" value="1"/>
</dbReference>
<dbReference type="CDD" id="cd00067">
    <property type="entry name" value="GAL4"/>
    <property type="match status" value="1"/>
</dbReference>
<evidence type="ECO:0000256" key="1">
    <source>
        <dbReference type="ARBA" id="ARBA00004123"/>
    </source>
</evidence>
<dbReference type="SUPFAM" id="SSF57701">
    <property type="entry name" value="Zn2/Cys6 DNA-binding domain"/>
    <property type="match status" value="1"/>
</dbReference>
<dbReference type="InterPro" id="IPR001138">
    <property type="entry name" value="Zn2Cys6_DnaBD"/>
</dbReference>
<feature type="compositionally biased region" description="Polar residues" evidence="8">
    <location>
        <begin position="109"/>
        <end position="119"/>
    </location>
</feature>
<keyword evidence="5" id="KW-0238">DNA-binding</keyword>
<dbReference type="Pfam" id="PF00172">
    <property type="entry name" value="Zn_clus"/>
    <property type="match status" value="1"/>
</dbReference>
<evidence type="ECO:0000256" key="3">
    <source>
        <dbReference type="ARBA" id="ARBA00022833"/>
    </source>
</evidence>
<dbReference type="CDD" id="cd12148">
    <property type="entry name" value="fungal_TF_MHR"/>
    <property type="match status" value="1"/>
</dbReference>
<evidence type="ECO:0000259" key="9">
    <source>
        <dbReference type="PROSITE" id="PS50048"/>
    </source>
</evidence>